<dbReference type="EMBL" id="QFBC01000004">
    <property type="protein sequence ID" value="PWE56244.1"/>
    <property type="molecule type" value="Genomic_DNA"/>
</dbReference>
<evidence type="ECO:0000313" key="11">
    <source>
        <dbReference type="Proteomes" id="UP000245252"/>
    </source>
</evidence>
<dbReference type="InterPro" id="IPR009100">
    <property type="entry name" value="AcylCoA_DH/oxidase_NM_dom_sf"/>
</dbReference>
<dbReference type="AlphaFoldDB" id="A0A2U2DSF8"/>
<protein>
    <submittedName>
        <fullName evidence="10">Pimeloyl-CoA dehydrogenase large subunit</fullName>
    </submittedName>
</protein>
<dbReference type="InterPro" id="IPR006091">
    <property type="entry name" value="Acyl-CoA_Oxase/DH_mid-dom"/>
</dbReference>
<dbReference type="InterPro" id="IPR037069">
    <property type="entry name" value="AcylCoA_DH/ox_N_sf"/>
</dbReference>
<comment type="cofactor">
    <cofactor evidence="1 6">
        <name>FAD</name>
        <dbReference type="ChEBI" id="CHEBI:57692"/>
    </cofactor>
</comment>
<evidence type="ECO:0000259" key="9">
    <source>
        <dbReference type="Pfam" id="PF02771"/>
    </source>
</evidence>
<feature type="domain" description="Acyl-CoA dehydrogenase/oxidase C-terminal" evidence="7">
    <location>
        <begin position="237"/>
        <end position="394"/>
    </location>
</feature>
<dbReference type="Proteomes" id="UP000245252">
    <property type="component" value="Unassembled WGS sequence"/>
</dbReference>
<gene>
    <name evidence="10" type="ORF">DEM27_12530</name>
</gene>
<evidence type="ECO:0000256" key="6">
    <source>
        <dbReference type="RuleBase" id="RU362125"/>
    </source>
</evidence>
<sequence length="397" mass="44092">METAMTMDSLFTAEEQAFRDRVGSALRDMLPADLAEKTRNSVHLSREDMARWNRILHGKGWSAHHWPQEHGGPGWSPMERYLFESEYANADAPPISVFGVYLVGPTLYTFGSQAQKDRYLPGILTGDEFWCQGYSEPEAGSDLAALRTTARKTETGWVINGQKAWTTEGHFADLMICLARTDSTVKQQAGLSLFIVPMDAPGLKISPVITIDGAHSVNEVFLDNVEVPEDALIGEENKGWTYAKFLLNHERTNNAQVHRSRREFERLKRSAAETLDGDGRPLLDNPAFRRRFAIIEMEVRALEATVLRILAVQTGGKEPGPETSIVKVIGSRLQQMISELAMDVFAERAIAVPANGLNAPSDAAAWAERHLFRRVVTIYAGSNEIQKTIIARTALGL</sequence>
<keyword evidence="3 6" id="KW-0285">Flavoprotein</keyword>
<keyword evidence="11" id="KW-1185">Reference proteome</keyword>
<reference evidence="10 11" key="1">
    <citation type="submission" date="2018-05" db="EMBL/GenBank/DDBJ databases">
        <title>The draft genome of strain NS-104.</title>
        <authorList>
            <person name="Hang P."/>
            <person name="Jiang J."/>
        </authorList>
    </citation>
    <scope>NUCLEOTIDE SEQUENCE [LARGE SCALE GENOMIC DNA]</scope>
    <source>
        <strain evidence="10 11">NS-104</strain>
    </source>
</reference>
<dbReference type="FunFam" id="2.40.110.10:FF:000011">
    <property type="entry name" value="Acyl-CoA dehydrogenase FadE34"/>
    <property type="match status" value="1"/>
</dbReference>
<proteinExistence type="inferred from homology"/>
<evidence type="ECO:0000259" key="8">
    <source>
        <dbReference type="Pfam" id="PF02770"/>
    </source>
</evidence>
<evidence type="ECO:0000256" key="4">
    <source>
        <dbReference type="ARBA" id="ARBA00022827"/>
    </source>
</evidence>
<dbReference type="Gene3D" id="2.40.110.10">
    <property type="entry name" value="Butyryl-CoA Dehydrogenase, subunit A, domain 2"/>
    <property type="match status" value="1"/>
</dbReference>
<evidence type="ECO:0000313" key="10">
    <source>
        <dbReference type="EMBL" id="PWE56244.1"/>
    </source>
</evidence>
<feature type="domain" description="Acyl-CoA dehydrogenase/oxidase N-terminal" evidence="9">
    <location>
        <begin position="12"/>
        <end position="127"/>
    </location>
</feature>
<dbReference type="Gene3D" id="1.20.140.10">
    <property type="entry name" value="Butyryl-CoA Dehydrogenase, subunit A, domain 3"/>
    <property type="match status" value="1"/>
</dbReference>
<dbReference type="GO" id="GO:0016627">
    <property type="term" value="F:oxidoreductase activity, acting on the CH-CH group of donors"/>
    <property type="evidence" value="ECO:0007669"/>
    <property type="project" value="InterPro"/>
</dbReference>
<organism evidence="10 11">
    <name type="scientific">Metarhizobium album</name>
    <dbReference type="NCBI Taxonomy" id="2182425"/>
    <lineage>
        <taxon>Bacteria</taxon>
        <taxon>Pseudomonadati</taxon>
        <taxon>Pseudomonadota</taxon>
        <taxon>Alphaproteobacteria</taxon>
        <taxon>Hyphomicrobiales</taxon>
        <taxon>Rhizobiaceae</taxon>
        <taxon>Metarhizobium</taxon>
    </lineage>
</organism>
<evidence type="ECO:0000256" key="2">
    <source>
        <dbReference type="ARBA" id="ARBA00009347"/>
    </source>
</evidence>
<dbReference type="Pfam" id="PF00441">
    <property type="entry name" value="Acyl-CoA_dh_1"/>
    <property type="match status" value="1"/>
</dbReference>
<dbReference type="SUPFAM" id="SSF47203">
    <property type="entry name" value="Acyl-CoA dehydrogenase C-terminal domain-like"/>
    <property type="match status" value="1"/>
</dbReference>
<dbReference type="Gene3D" id="1.10.540.10">
    <property type="entry name" value="Acyl-CoA dehydrogenase/oxidase, N-terminal domain"/>
    <property type="match status" value="1"/>
</dbReference>
<name>A0A2U2DSF8_9HYPH</name>
<dbReference type="InterPro" id="IPR046373">
    <property type="entry name" value="Acyl-CoA_Oxase/DH_mid-dom_sf"/>
</dbReference>
<comment type="caution">
    <text evidence="10">The sequence shown here is derived from an EMBL/GenBank/DDBJ whole genome shotgun (WGS) entry which is preliminary data.</text>
</comment>
<dbReference type="InterPro" id="IPR013786">
    <property type="entry name" value="AcylCoA_DH/ox_N"/>
</dbReference>
<keyword evidence="5 6" id="KW-0560">Oxidoreductase</keyword>
<feature type="domain" description="Acyl-CoA oxidase/dehydrogenase middle" evidence="8">
    <location>
        <begin position="131"/>
        <end position="225"/>
    </location>
</feature>
<dbReference type="PANTHER" id="PTHR43292:SF3">
    <property type="entry name" value="ACYL-COA DEHYDROGENASE FADE29"/>
    <property type="match status" value="1"/>
</dbReference>
<dbReference type="OrthoDB" id="9775090at2"/>
<keyword evidence="4 6" id="KW-0274">FAD</keyword>
<dbReference type="Pfam" id="PF02771">
    <property type="entry name" value="Acyl-CoA_dh_N"/>
    <property type="match status" value="1"/>
</dbReference>
<dbReference type="Pfam" id="PF02770">
    <property type="entry name" value="Acyl-CoA_dh_M"/>
    <property type="match status" value="1"/>
</dbReference>
<evidence type="ECO:0000256" key="3">
    <source>
        <dbReference type="ARBA" id="ARBA00022630"/>
    </source>
</evidence>
<dbReference type="GO" id="GO:0005886">
    <property type="term" value="C:plasma membrane"/>
    <property type="evidence" value="ECO:0007669"/>
    <property type="project" value="TreeGrafter"/>
</dbReference>
<dbReference type="GO" id="GO:0050660">
    <property type="term" value="F:flavin adenine dinucleotide binding"/>
    <property type="evidence" value="ECO:0007669"/>
    <property type="project" value="InterPro"/>
</dbReference>
<dbReference type="InterPro" id="IPR036250">
    <property type="entry name" value="AcylCo_DH-like_C"/>
</dbReference>
<evidence type="ECO:0000259" key="7">
    <source>
        <dbReference type="Pfam" id="PF00441"/>
    </source>
</evidence>
<dbReference type="InterPro" id="IPR052161">
    <property type="entry name" value="Mycobact_Acyl-CoA_DH"/>
</dbReference>
<accession>A0A2U2DSF8</accession>
<dbReference type="PANTHER" id="PTHR43292">
    <property type="entry name" value="ACYL-COA DEHYDROGENASE"/>
    <property type="match status" value="1"/>
</dbReference>
<evidence type="ECO:0000256" key="5">
    <source>
        <dbReference type="ARBA" id="ARBA00023002"/>
    </source>
</evidence>
<evidence type="ECO:0000256" key="1">
    <source>
        <dbReference type="ARBA" id="ARBA00001974"/>
    </source>
</evidence>
<dbReference type="SUPFAM" id="SSF56645">
    <property type="entry name" value="Acyl-CoA dehydrogenase NM domain-like"/>
    <property type="match status" value="1"/>
</dbReference>
<comment type="similarity">
    <text evidence="2 6">Belongs to the acyl-CoA dehydrogenase family.</text>
</comment>
<dbReference type="InterPro" id="IPR009075">
    <property type="entry name" value="AcylCo_DH/oxidase_C"/>
</dbReference>